<reference evidence="2" key="1">
    <citation type="journal article" date="2020" name="Nature">
        <title>Giant virus diversity and host interactions through global metagenomics.</title>
        <authorList>
            <person name="Schulz F."/>
            <person name="Roux S."/>
            <person name="Paez-Espino D."/>
            <person name="Jungbluth S."/>
            <person name="Walsh D.A."/>
            <person name="Denef V.J."/>
            <person name="McMahon K.D."/>
            <person name="Konstantinidis K.T."/>
            <person name="Eloe-Fadrosh E.A."/>
            <person name="Kyrpides N.C."/>
            <person name="Woyke T."/>
        </authorList>
    </citation>
    <scope>NUCLEOTIDE SEQUENCE</scope>
    <source>
        <strain evidence="2">GVMAG-S-1101164-67</strain>
    </source>
</reference>
<dbReference type="EMBL" id="MN740750">
    <property type="protein sequence ID" value="QHU10124.1"/>
    <property type="molecule type" value="Genomic_DNA"/>
</dbReference>
<evidence type="ECO:0000313" key="2">
    <source>
        <dbReference type="EMBL" id="QHU10124.1"/>
    </source>
</evidence>
<feature type="transmembrane region" description="Helical" evidence="1">
    <location>
        <begin position="311"/>
        <end position="335"/>
    </location>
</feature>
<feature type="transmembrane region" description="Helical" evidence="1">
    <location>
        <begin position="341"/>
        <end position="361"/>
    </location>
</feature>
<name>A0A6C0K236_9ZZZZ</name>
<keyword evidence="1" id="KW-1133">Transmembrane helix</keyword>
<feature type="transmembrane region" description="Helical" evidence="1">
    <location>
        <begin position="449"/>
        <end position="469"/>
    </location>
</feature>
<accession>A0A6C0K236</accession>
<protein>
    <submittedName>
        <fullName evidence="2">Uncharacterized protein</fullName>
    </submittedName>
</protein>
<sequence>MSSDNTTTDKSFIINDESFNDDKQSIVTDLYSAIIYLHRFAKTQINGGYIKIPYFMPSGTMRQNATYVSNVDIRKYKCKNLYIFKATHNITMDAKFDAELVIELVPTVNTSEKLYLCFLLTNARYTDRDSNGIDEIINASIKPPMHYTTMNFDMQKLIEPKQKYIMYKSGIDNVIIFTSTIIINEIDFSNYETIPEGLFATYPVNSNYKIILPKKIEGFTTEDNTVIDNEVINLFNNNLITCSPVDDNDQSIVQQNTTTYLVDGKKDQSNAQIALGYAFIILLVALGSSYLGAPLFYKYSISNYITEETDLTLATIFIMAIMFLLGFILLIGGMQYDSNEMWVGIFIIIFMLLSSLSVALNRSIVKPDIDMASLPDTAKDIRVIIRKFFNNLGADKNHLRNGWDIKSFVISMVCIIIIISSVGGTLGSYPSVKANEKTTSGYTAHLQGLIIPIGIIYGAIFSMWIIMAYKYSA</sequence>
<keyword evidence="1" id="KW-0472">Membrane</keyword>
<organism evidence="2">
    <name type="scientific">viral metagenome</name>
    <dbReference type="NCBI Taxonomy" id="1070528"/>
    <lineage>
        <taxon>unclassified sequences</taxon>
        <taxon>metagenomes</taxon>
        <taxon>organismal metagenomes</taxon>
    </lineage>
</organism>
<evidence type="ECO:0000256" key="1">
    <source>
        <dbReference type="SAM" id="Phobius"/>
    </source>
</evidence>
<feature type="transmembrane region" description="Helical" evidence="1">
    <location>
        <begin position="408"/>
        <end position="429"/>
    </location>
</feature>
<keyword evidence="1" id="KW-0812">Transmembrane</keyword>
<proteinExistence type="predicted"/>
<dbReference type="AlphaFoldDB" id="A0A6C0K236"/>
<feature type="transmembrane region" description="Helical" evidence="1">
    <location>
        <begin position="275"/>
        <end position="299"/>
    </location>
</feature>